<evidence type="ECO:0000313" key="2">
    <source>
        <dbReference type="Proteomes" id="UP000821853"/>
    </source>
</evidence>
<reference evidence="1 2" key="1">
    <citation type="journal article" date="2020" name="Cell">
        <title>Large-Scale Comparative Analyses of Tick Genomes Elucidate Their Genetic Diversity and Vector Capacities.</title>
        <authorList>
            <consortium name="Tick Genome and Microbiome Consortium (TIGMIC)"/>
            <person name="Jia N."/>
            <person name="Wang J."/>
            <person name="Shi W."/>
            <person name="Du L."/>
            <person name="Sun Y."/>
            <person name="Zhan W."/>
            <person name="Jiang J.F."/>
            <person name="Wang Q."/>
            <person name="Zhang B."/>
            <person name="Ji P."/>
            <person name="Bell-Sakyi L."/>
            <person name="Cui X.M."/>
            <person name="Yuan T.T."/>
            <person name="Jiang B.G."/>
            <person name="Yang W.F."/>
            <person name="Lam T.T."/>
            <person name="Chang Q.C."/>
            <person name="Ding S.J."/>
            <person name="Wang X.J."/>
            <person name="Zhu J.G."/>
            <person name="Ruan X.D."/>
            <person name="Zhao L."/>
            <person name="Wei J.T."/>
            <person name="Ye R.Z."/>
            <person name="Que T.C."/>
            <person name="Du C.H."/>
            <person name="Zhou Y.H."/>
            <person name="Cheng J.X."/>
            <person name="Dai P.F."/>
            <person name="Guo W.B."/>
            <person name="Han X.H."/>
            <person name="Huang E.J."/>
            <person name="Li L.F."/>
            <person name="Wei W."/>
            <person name="Gao Y.C."/>
            <person name="Liu J.Z."/>
            <person name="Shao H.Z."/>
            <person name="Wang X."/>
            <person name="Wang C.C."/>
            <person name="Yang T.C."/>
            <person name="Huo Q.B."/>
            <person name="Li W."/>
            <person name="Chen H.Y."/>
            <person name="Chen S.E."/>
            <person name="Zhou L.G."/>
            <person name="Ni X.B."/>
            <person name="Tian J.H."/>
            <person name="Sheng Y."/>
            <person name="Liu T."/>
            <person name="Pan Y.S."/>
            <person name="Xia L.Y."/>
            <person name="Li J."/>
            <person name="Zhao F."/>
            <person name="Cao W.C."/>
        </authorList>
    </citation>
    <scope>NUCLEOTIDE SEQUENCE [LARGE SCALE GENOMIC DNA]</scope>
    <source>
        <strain evidence="1">HaeL-2018</strain>
    </source>
</reference>
<organism evidence="1 2">
    <name type="scientific">Haemaphysalis longicornis</name>
    <name type="common">Bush tick</name>
    <dbReference type="NCBI Taxonomy" id="44386"/>
    <lineage>
        <taxon>Eukaryota</taxon>
        <taxon>Metazoa</taxon>
        <taxon>Ecdysozoa</taxon>
        <taxon>Arthropoda</taxon>
        <taxon>Chelicerata</taxon>
        <taxon>Arachnida</taxon>
        <taxon>Acari</taxon>
        <taxon>Parasitiformes</taxon>
        <taxon>Ixodida</taxon>
        <taxon>Ixodoidea</taxon>
        <taxon>Ixodidae</taxon>
        <taxon>Haemaphysalinae</taxon>
        <taxon>Haemaphysalis</taxon>
    </lineage>
</organism>
<dbReference type="Proteomes" id="UP000821853">
    <property type="component" value="Unassembled WGS sequence"/>
</dbReference>
<protein>
    <submittedName>
        <fullName evidence="1">Uncharacterized protein</fullName>
    </submittedName>
</protein>
<sequence>MQLTHSDHHNCTRLLPSQLVTVTETTTSDIALLQQKLQRTSAIDQTNRERQSQFVSRINTLFGQVERSCSEKLATQQETLGGIESSFGGLRAQVPQLVRTSLSSLLSIVRASQAEQAAQFGVDLASNRAGLQQLCHSLVAEHTQATRSWLSKHEAQLQALVVLATDTCRLVSTEVAKHRDQQARLTASLLEENVRLHQRLQVNDKEMERLLAAQESRSRQQAEKLSALQQHMAGFAEFFTSTQAAQREAQEQAEESLHDLSSIHTMAEDSATAEVARFSQTLANQKASTESRLADCISNVSQAVSAGAEALLCRAQEAKASADNLDSEVAEACDHLVLTCRRGSELTAATKDSADSLHVGIVDDMARCSTTVSGFFGNELQEYTPTGERERERENATTGALQPLLAEGCCCVTTSQECS</sequence>
<comment type="caution">
    <text evidence="1">The sequence shown here is derived from an EMBL/GenBank/DDBJ whole genome shotgun (WGS) entry which is preliminary data.</text>
</comment>
<gene>
    <name evidence="1" type="ORF">HPB48_021167</name>
</gene>
<proteinExistence type="predicted"/>
<evidence type="ECO:0000313" key="1">
    <source>
        <dbReference type="EMBL" id="KAH9365599.1"/>
    </source>
</evidence>
<accession>A0A9J6FRX5</accession>
<name>A0A9J6FRX5_HAELO</name>
<dbReference type="EMBL" id="JABSTR010000003">
    <property type="protein sequence ID" value="KAH9365599.1"/>
    <property type="molecule type" value="Genomic_DNA"/>
</dbReference>
<dbReference type="VEuPathDB" id="VectorBase:HLOH_053959"/>
<keyword evidence="2" id="KW-1185">Reference proteome</keyword>
<dbReference type="AlphaFoldDB" id="A0A9J6FRX5"/>